<evidence type="ECO:0000256" key="4">
    <source>
        <dbReference type="ARBA" id="ARBA00058905"/>
    </source>
</evidence>
<sequence length="981" mass="105060">MKPRPRLALLPAAALVASLGLAVPARAQSTYPFQNPRLPLNTRVGDLVGRLTLDEKVSLLHQYEPAIPRLGIKAFKTGTEALHGVAWSTDVHDGGAVVTAKGTVFPQAVGLASTWDPALVKRVGSAVGDEARGYNTINPDVWGVQLWAPVVNLLRDPRWGRNEEGYSEDPLLTGTISTAYGSGMEGGDPGYLKAAPVLKHYLGYNNEVHRDTTSSDLRPRVLHEYDEKAFSPAISADAATGVMASYNLVNGRPATVDPSLNDAVRSWTRKDLLNVTDAGAPNNLTGSEAYYATQPEADAAVLKAGLDSFTVDDTDGSKTAAAVKSALSQGLLKESDVDTAVRHILSIRFRLGDLDPDGGPYAKITKDVIDSPANRALARQTADQAAVLLKNSGHALPLDAAKTRKVAVVGPLEKTLYTDWYSGALPYKVTPLDGIRERLGAGGSVTDSEGADRIALKDVATGRYITAGTGAGAVLKESATSADTTTQFDAFDWGQGVLTLRSVANGRYAGYNFTNFVNDQDQPNGWFVQQQFKLEKQDDGTYVIRYAGYETDQSWFGDKKYVAAATDGTLTLTTADGAAHFAKDTVSSGVDDAVRAARGADAAVVVVGSMPFINGREDHDRTTMALAEGQEALVKAVRKANPHTVVVVENSYPTTLNWEQDNVPAILWTTHAGAETGHAIADTLFGDSDPAGRLTQTWYRSDAGLPDILDYDIIKSDRTYLYYKGDPLYPFGYGLSYTAFRYGKLRVTSSGGHVDASVAVTNTGKRAGDEVVQLYTHQRTSRDKQPLRQLRAFQRVRLAPGRTTTVRLRFDVADLAHWDVTRNRPVVEGGTYDVMAGASSADIRQRATLPVRGETIPARDLSRPTRTADFDDYKGVRLVDETKARGDAVGAADGDWVRFTGVALGSGATTFTARTAATAAGTVEVRLDSPTGPLAGTAEVAPTGGVYSYATSTAALHGAKGHHDVYLVFHGDLRVSTFSLR</sequence>
<dbReference type="Gene3D" id="2.60.120.260">
    <property type="entry name" value="Galactose-binding domain-like"/>
    <property type="match status" value="1"/>
</dbReference>
<dbReference type="GO" id="GO:0046556">
    <property type="term" value="F:alpha-L-arabinofuranosidase activity"/>
    <property type="evidence" value="ECO:0007669"/>
    <property type="project" value="TreeGrafter"/>
</dbReference>
<organism evidence="8 9">
    <name type="scientific">Actinoallomurus bryophytorum</name>
    <dbReference type="NCBI Taxonomy" id="1490222"/>
    <lineage>
        <taxon>Bacteria</taxon>
        <taxon>Bacillati</taxon>
        <taxon>Actinomycetota</taxon>
        <taxon>Actinomycetes</taxon>
        <taxon>Streptosporangiales</taxon>
        <taxon>Thermomonosporaceae</taxon>
        <taxon>Actinoallomurus</taxon>
    </lineage>
</organism>
<evidence type="ECO:0000256" key="6">
    <source>
        <dbReference type="SAM" id="SignalP"/>
    </source>
</evidence>
<dbReference type="SMART" id="SM01217">
    <property type="entry name" value="Fn3_like"/>
    <property type="match status" value="1"/>
</dbReference>
<dbReference type="CDD" id="cd04084">
    <property type="entry name" value="CBM6_xylanase-like"/>
    <property type="match status" value="1"/>
</dbReference>
<evidence type="ECO:0000313" key="9">
    <source>
        <dbReference type="Proteomes" id="UP000316096"/>
    </source>
</evidence>
<dbReference type="AlphaFoldDB" id="A0A543CQK9"/>
<feature type="signal peptide" evidence="6">
    <location>
        <begin position="1"/>
        <end position="27"/>
    </location>
</feature>
<dbReference type="CDD" id="cd23343">
    <property type="entry name" value="beta-trefoil_FSCN_BglX-like"/>
    <property type="match status" value="1"/>
</dbReference>
<dbReference type="SMART" id="SM00606">
    <property type="entry name" value="CBD_IV"/>
    <property type="match status" value="1"/>
</dbReference>
<dbReference type="InterPro" id="IPR017853">
    <property type="entry name" value="GH"/>
</dbReference>
<dbReference type="PRINTS" id="PR00133">
    <property type="entry name" value="GLHYDRLASE3"/>
</dbReference>
<reference evidence="8 9" key="1">
    <citation type="submission" date="2019-06" db="EMBL/GenBank/DDBJ databases">
        <title>Sequencing the genomes of 1000 actinobacteria strains.</title>
        <authorList>
            <person name="Klenk H.-P."/>
        </authorList>
    </citation>
    <scope>NUCLEOTIDE SEQUENCE [LARGE SCALE GENOMIC DNA]</scope>
    <source>
        <strain evidence="8 9">DSM 102200</strain>
    </source>
</reference>
<dbReference type="SUPFAM" id="SSF52279">
    <property type="entry name" value="Beta-D-glucan exohydrolase, C-terminal domain"/>
    <property type="match status" value="1"/>
</dbReference>
<proteinExistence type="inferred from homology"/>
<name>A0A543CQK9_9ACTN</name>
<dbReference type="EMBL" id="VFOZ01000001">
    <property type="protein sequence ID" value="TQL99391.1"/>
    <property type="molecule type" value="Genomic_DNA"/>
</dbReference>
<dbReference type="Proteomes" id="UP000316096">
    <property type="component" value="Unassembled WGS sequence"/>
</dbReference>
<evidence type="ECO:0000256" key="5">
    <source>
        <dbReference type="ARBA" id="ARBA00074219"/>
    </source>
</evidence>
<comment type="caution">
    <text evidence="8">The sequence shown here is derived from an EMBL/GenBank/DDBJ whole genome shotgun (WGS) entry which is preliminary data.</text>
</comment>
<feature type="domain" description="CBM6" evidence="7">
    <location>
        <begin position="863"/>
        <end position="981"/>
    </location>
</feature>
<accession>A0A543CQK9</accession>
<dbReference type="RefSeq" id="WP_141958156.1">
    <property type="nucleotide sequence ID" value="NZ_VFOZ01000001.1"/>
</dbReference>
<evidence type="ECO:0000256" key="2">
    <source>
        <dbReference type="ARBA" id="ARBA00022729"/>
    </source>
</evidence>
<dbReference type="OrthoDB" id="3187421at2"/>
<feature type="chain" id="PRO_5022130339" description="Exo-alpha-(1-&gt;6)-L-arabinopyranosidase" evidence="6">
    <location>
        <begin position="28"/>
        <end position="981"/>
    </location>
</feature>
<protein>
    <recommendedName>
        <fullName evidence="5">Exo-alpha-(1-&gt;6)-L-arabinopyranosidase</fullName>
    </recommendedName>
</protein>
<dbReference type="PROSITE" id="PS51175">
    <property type="entry name" value="CBM6"/>
    <property type="match status" value="1"/>
</dbReference>
<evidence type="ECO:0000313" key="8">
    <source>
        <dbReference type="EMBL" id="TQL99391.1"/>
    </source>
</evidence>
<evidence type="ECO:0000256" key="3">
    <source>
        <dbReference type="ARBA" id="ARBA00022801"/>
    </source>
</evidence>
<dbReference type="PANTHER" id="PTHR42721:SF3">
    <property type="entry name" value="BETA-D-XYLOSIDASE 5-RELATED"/>
    <property type="match status" value="1"/>
</dbReference>
<dbReference type="Pfam" id="PF14310">
    <property type="entry name" value="Fn3-like"/>
    <property type="match status" value="1"/>
</dbReference>
<dbReference type="Gene3D" id="3.40.50.1700">
    <property type="entry name" value="Glycoside hydrolase family 3 C-terminal domain"/>
    <property type="match status" value="1"/>
</dbReference>
<dbReference type="Pfam" id="PF01915">
    <property type="entry name" value="Glyco_hydro_3_C"/>
    <property type="match status" value="1"/>
</dbReference>
<evidence type="ECO:0000259" key="7">
    <source>
        <dbReference type="PROSITE" id="PS51175"/>
    </source>
</evidence>
<dbReference type="InterPro" id="IPR036962">
    <property type="entry name" value="Glyco_hydro_3_N_sf"/>
</dbReference>
<dbReference type="GO" id="GO:0045493">
    <property type="term" value="P:xylan catabolic process"/>
    <property type="evidence" value="ECO:0007669"/>
    <property type="project" value="InterPro"/>
</dbReference>
<dbReference type="InterPro" id="IPR013783">
    <property type="entry name" value="Ig-like_fold"/>
</dbReference>
<dbReference type="GO" id="GO:0008422">
    <property type="term" value="F:beta-glucosidase activity"/>
    <property type="evidence" value="ECO:0007669"/>
    <property type="project" value="UniProtKB-ARBA"/>
</dbReference>
<dbReference type="Gene3D" id="2.60.40.10">
    <property type="entry name" value="Immunoglobulins"/>
    <property type="match status" value="1"/>
</dbReference>
<keyword evidence="9" id="KW-1185">Reference proteome</keyword>
<dbReference type="InterPro" id="IPR008979">
    <property type="entry name" value="Galactose-bd-like_sf"/>
</dbReference>
<dbReference type="InterPro" id="IPR005084">
    <property type="entry name" value="CBM6"/>
</dbReference>
<dbReference type="InterPro" id="IPR006584">
    <property type="entry name" value="Cellulose-bd_IV"/>
</dbReference>
<dbReference type="InterPro" id="IPR026891">
    <property type="entry name" value="Fn3-like"/>
</dbReference>
<dbReference type="Pfam" id="PF00933">
    <property type="entry name" value="Glyco_hydro_3"/>
    <property type="match status" value="1"/>
</dbReference>
<keyword evidence="2 6" id="KW-0732">Signal</keyword>
<dbReference type="InterPro" id="IPR044993">
    <property type="entry name" value="BXL"/>
</dbReference>
<dbReference type="Pfam" id="PF03422">
    <property type="entry name" value="CBM_6"/>
    <property type="match status" value="1"/>
</dbReference>
<comment type="similarity">
    <text evidence="1">Belongs to the glycosyl hydrolase 3 family.</text>
</comment>
<dbReference type="InterPro" id="IPR002772">
    <property type="entry name" value="Glyco_hydro_3_C"/>
</dbReference>
<dbReference type="GO" id="GO:0031222">
    <property type="term" value="P:arabinan catabolic process"/>
    <property type="evidence" value="ECO:0007669"/>
    <property type="project" value="TreeGrafter"/>
</dbReference>
<dbReference type="Gene3D" id="2.60.120.380">
    <property type="match status" value="1"/>
</dbReference>
<dbReference type="GO" id="GO:0009044">
    <property type="term" value="F:xylan 1,4-beta-xylosidase activity"/>
    <property type="evidence" value="ECO:0007669"/>
    <property type="project" value="InterPro"/>
</dbReference>
<comment type="function">
    <text evidence="4">Catalyzes the hydrolysis of a non-reducing terminal alpha-L-arabinopyranosidic linkage in ginsenoside Rb2 (alpha-L-arabinopyranosyl-(1-&gt;6)-alpha-D-glucopyranosyl) to release alpha-D-glucopyranosyl (Rd). It is not able to hydrolyze alpha-L-arabinofuranosyl-(1-&gt;6)-alpha-D-glucopyranosyl (Rc).</text>
</comment>
<dbReference type="PANTHER" id="PTHR42721">
    <property type="entry name" value="SUGAR HYDROLASE-RELATED"/>
    <property type="match status" value="1"/>
</dbReference>
<gene>
    <name evidence="8" type="ORF">FB559_5072</name>
</gene>
<dbReference type="Gene3D" id="3.20.20.300">
    <property type="entry name" value="Glycoside hydrolase, family 3, N-terminal domain"/>
    <property type="match status" value="1"/>
</dbReference>
<dbReference type="SUPFAM" id="SSF49785">
    <property type="entry name" value="Galactose-binding domain-like"/>
    <property type="match status" value="1"/>
</dbReference>
<dbReference type="FunFam" id="2.60.40.10:FF:000495">
    <property type="entry name" value="Periplasmic beta-glucosidase"/>
    <property type="match status" value="1"/>
</dbReference>
<keyword evidence="3" id="KW-0378">Hydrolase</keyword>
<dbReference type="InterPro" id="IPR036881">
    <property type="entry name" value="Glyco_hydro_3_C_sf"/>
</dbReference>
<evidence type="ECO:0000256" key="1">
    <source>
        <dbReference type="ARBA" id="ARBA00005336"/>
    </source>
</evidence>
<dbReference type="SUPFAM" id="SSF51445">
    <property type="entry name" value="(Trans)glycosidases"/>
    <property type="match status" value="1"/>
</dbReference>
<dbReference type="GO" id="GO:0030246">
    <property type="term" value="F:carbohydrate binding"/>
    <property type="evidence" value="ECO:0007669"/>
    <property type="project" value="InterPro"/>
</dbReference>
<dbReference type="InterPro" id="IPR001764">
    <property type="entry name" value="Glyco_hydro_3_N"/>
</dbReference>